<evidence type="ECO:0000256" key="1">
    <source>
        <dbReference type="ARBA" id="ARBA00022969"/>
    </source>
</evidence>
<comment type="caution">
    <text evidence="6">The sequence shown here is derived from an EMBL/GenBank/DDBJ whole genome shotgun (WGS) entry which is preliminary data.</text>
</comment>
<feature type="signal peptide" evidence="5">
    <location>
        <begin position="1"/>
        <end position="16"/>
    </location>
</feature>
<keyword evidence="5" id="KW-0964">Secreted</keyword>
<accession>A0ABR4LIY6</accession>
<evidence type="ECO:0000256" key="2">
    <source>
        <dbReference type="ARBA" id="ARBA00023157"/>
    </source>
</evidence>
<protein>
    <recommendedName>
        <fullName evidence="5">Hydrophobin</fullName>
    </recommendedName>
</protein>
<keyword evidence="1" id="KW-0749">Sporulation</keyword>
<name>A0ABR4LIY6_9EURO</name>
<evidence type="ECO:0000256" key="3">
    <source>
        <dbReference type="ARBA" id="ARBA00023321"/>
    </source>
</evidence>
<comment type="similarity">
    <text evidence="5">Belongs to the fungal hydrophobin family.</text>
</comment>
<dbReference type="InterPro" id="IPR001338">
    <property type="entry name" value="Class_I_Hydrophobin"/>
</dbReference>
<organism evidence="6 7">
    <name type="scientific">Aspergillus lucknowensis</name>
    <dbReference type="NCBI Taxonomy" id="176173"/>
    <lineage>
        <taxon>Eukaryota</taxon>
        <taxon>Fungi</taxon>
        <taxon>Dikarya</taxon>
        <taxon>Ascomycota</taxon>
        <taxon>Pezizomycotina</taxon>
        <taxon>Eurotiomycetes</taxon>
        <taxon>Eurotiomycetidae</taxon>
        <taxon>Eurotiales</taxon>
        <taxon>Aspergillaceae</taxon>
        <taxon>Aspergillus</taxon>
        <taxon>Aspergillus subgen. Nidulantes</taxon>
    </lineage>
</organism>
<dbReference type="SMART" id="SM00075">
    <property type="entry name" value="HYDRO"/>
    <property type="match status" value="1"/>
</dbReference>
<keyword evidence="7" id="KW-1185">Reference proteome</keyword>
<reference evidence="6 7" key="1">
    <citation type="submission" date="2024-07" db="EMBL/GenBank/DDBJ databases">
        <title>Section-level genome sequencing and comparative genomics of Aspergillus sections Usti and Cavernicolus.</title>
        <authorList>
            <consortium name="Lawrence Berkeley National Laboratory"/>
            <person name="Nybo J.L."/>
            <person name="Vesth T.C."/>
            <person name="Theobald S."/>
            <person name="Frisvad J.C."/>
            <person name="Larsen T.O."/>
            <person name="Kjaerboelling I."/>
            <person name="Rothschild-Mancinelli K."/>
            <person name="Lyhne E.K."/>
            <person name="Kogle M.E."/>
            <person name="Barry K."/>
            <person name="Clum A."/>
            <person name="Na H."/>
            <person name="Ledsgaard L."/>
            <person name="Lin J."/>
            <person name="Lipzen A."/>
            <person name="Kuo A."/>
            <person name="Riley R."/>
            <person name="Mondo S."/>
            <person name="Labutti K."/>
            <person name="Haridas S."/>
            <person name="Pangalinan J."/>
            <person name="Salamov A.A."/>
            <person name="Simmons B.A."/>
            <person name="Magnuson J.K."/>
            <person name="Chen J."/>
            <person name="Drula E."/>
            <person name="Henrissat B."/>
            <person name="Wiebenga A."/>
            <person name="Lubbers R.J."/>
            <person name="Gomes A.C."/>
            <person name="Macurrencykelacurrency M.R."/>
            <person name="Stajich J."/>
            <person name="Grigoriev I.V."/>
            <person name="Mortensen U.H."/>
            <person name="De Vries R.P."/>
            <person name="Baker S.E."/>
            <person name="Andersen M.R."/>
        </authorList>
    </citation>
    <scope>NUCLEOTIDE SEQUENCE [LARGE SCALE GENOMIC DNA]</scope>
    <source>
        <strain evidence="6 7">CBS 449.75</strain>
    </source>
</reference>
<gene>
    <name evidence="6" type="ORF">BJX67DRAFT_363821</name>
</gene>
<evidence type="ECO:0000313" key="7">
    <source>
        <dbReference type="Proteomes" id="UP001610432"/>
    </source>
</evidence>
<keyword evidence="5" id="KW-0134">Cell wall</keyword>
<dbReference type="Pfam" id="PF01185">
    <property type="entry name" value="Hydrophobin"/>
    <property type="match status" value="1"/>
</dbReference>
<dbReference type="GeneID" id="98145192"/>
<feature type="chain" id="PRO_5044989077" description="Hydrophobin" evidence="5">
    <location>
        <begin position="17"/>
        <end position="123"/>
    </location>
</feature>
<evidence type="ECO:0000313" key="6">
    <source>
        <dbReference type="EMBL" id="KAL2863383.1"/>
    </source>
</evidence>
<dbReference type="CDD" id="cd23507">
    <property type="entry name" value="hydrophobin_I"/>
    <property type="match status" value="1"/>
</dbReference>
<dbReference type="RefSeq" id="XP_070882362.1">
    <property type="nucleotide sequence ID" value="XM_071030120.1"/>
</dbReference>
<dbReference type="Proteomes" id="UP001610432">
    <property type="component" value="Unassembled WGS sequence"/>
</dbReference>
<keyword evidence="3" id="KW-0183">Conidiation</keyword>
<proteinExistence type="inferred from homology"/>
<evidence type="ECO:0000256" key="5">
    <source>
        <dbReference type="RuleBase" id="RU365009"/>
    </source>
</evidence>
<comment type="subcellular location">
    <subcellularLocation>
        <location evidence="5">Secreted</location>
        <location evidence="5">Cell wall</location>
    </subcellularLocation>
    <subcellularLocation>
        <location evidence="4">Spore wall</location>
    </subcellularLocation>
</comment>
<evidence type="ECO:0000256" key="4">
    <source>
        <dbReference type="ARBA" id="ARBA00093443"/>
    </source>
</evidence>
<dbReference type="EMBL" id="JBFXLQ010000052">
    <property type="protein sequence ID" value="KAL2863383.1"/>
    <property type="molecule type" value="Genomic_DNA"/>
</dbReference>
<keyword evidence="5" id="KW-0732">Signal</keyword>
<keyword evidence="2 5" id="KW-1015">Disulfide bond</keyword>
<sequence length="123" mass="12404">MKFFAVAALFAASALAIPHAPSSTEIEQSQSSCGKAQLSCCNELDNGTVVSAEEESSLLDLLGNSDVLSDGVLGKYRGCGALASLQGTVGGQCNNHVACCDVGDTDTSGLVGVAIPCLPLNLL</sequence>